<evidence type="ECO:0000313" key="5">
    <source>
        <dbReference type="EMBL" id="MDU0272366.1"/>
    </source>
</evidence>
<dbReference type="PANTHER" id="PTHR43140:SF1">
    <property type="entry name" value="TYPE I RESTRICTION ENZYME ECOKI SPECIFICITY SUBUNIT"/>
    <property type="match status" value="1"/>
</dbReference>
<dbReference type="GO" id="GO:0003677">
    <property type="term" value="F:DNA binding"/>
    <property type="evidence" value="ECO:0007669"/>
    <property type="project" value="UniProtKB-KW"/>
</dbReference>
<dbReference type="EMBL" id="JAWDEV010000012">
    <property type="protein sequence ID" value="MDU0272366.1"/>
    <property type="molecule type" value="Genomic_DNA"/>
</dbReference>
<dbReference type="GO" id="GO:0016787">
    <property type="term" value="F:hydrolase activity"/>
    <property type="evidence" value="ECO:0007669"/>
    <property type="project" value="UniProtKB-KW"/>
</dbReference>
<dbReference type="GO" id="GO:0009307">
    <property type="term" value="P:DNA restriction-modification system"/>
    <property type="evidence" value="ECO:0007669"/>
    <property type="project" value="UniProtKB-KW"/>
</dbReference>
<dbReference type="EC" id="3.1.21.-" evidence="5"/>
<dbReference type="CDD" id="cd17256">
    <property type="entry name" value="RMtype1_S_EcoJA65PI-TRD1-CR1_like"/>
    <property type="match status" value="1"/>
</dbReference>
<comment type="similarity">
    <text evidence="1">Belongs to the type-I restriction system S methylase family.</text>
</comment>
<evidence type="ECO:0000256" key="3">
    <source>
        <dbReference type="ARBA" id="ARBA00023125"/>
    </source>
</evidence>
<accession>A0AAE4S388</accession>
<protein>
    <submittedName>
        <fullName evidence="5">Restriction endonuclease subunit S</fullName>
        <ecNumber evidence="5">3.1.21.-</ecNumber>
    </submittedName>
</protein>
<dbReference type="GO" id="GO:0004519">
    <property type="term" value="F:endonuclease activity"/>
    <property type="evidence" value="ECO:0007669"/>
    <property type="project" value="UniProtKB-KW"/>
</dbReference>
<dbReference type="AlphaFoldDB" id="A0AAE4S388"/>
<keyword evidence="5" id="KW-0378">Hydrolase</keyword>
<dbReference type="RefSeq" id="WP_182007587.1">
    <property type="nucleotide sequence ID" value="NZ_JAWDEV010000012.1"/>
</dbReference>
<organism evidence="5 6">
    <name type="scientific">Phocaeicola dorei</name>
    <dbReference type="NCBI Taxonomy" id="357276"/>
    <lineage>
        <taxon>Bacteria</taxon>
        <taxon>Pseudomonadati</taxon>
        <taxon>Bacteroidota</taxon>
        <taxon>Bacteroidia</taxon>
        <taxon>Bacteroidales</taxon>
        <taxon>Bacteroidaceae</taxon>
        <taxon>Phocaeicola</taxon>
    </lineage>
</organism>
<keyword evidence="5" id="KW-0255">Endonuclease</keyword>
<dbReference type="SUPFAM" id="SSF116734">
    <property type="entry name" value="DNA methylase specificity domain"/>
    <property type="match status" value="2"/>
</dbReference>
<name>A0AAE4S388_9BACT</name>
<evidence type="ECO:0000256" key="1">
    <source>
        <dbReference type="ARBA" id="ARBA00010923"/>
    </source>
</evidence>
<sequence length="465" mass="53046">MNVNMLHINFQPKQLWIADEKLKCLIHGLELRRGFFLSFFPSDTPHYENVPFEVPESWVWTTIEEICSKIGSGSTPRGSNYSANGIPFFRSQNVYNDRLVYDDIKYISEEVHQKMKGTEVLANDLLLNITGGSLGRCAVVPADFNCGNVSQHVCIMRSVLVEPEYFHVLVLSSYFAKSMKITGSGREGLPKYNLEQMGFPLPPLTEQQRIVAEIEHWFALIDQIEQGKADLQTIIKQTKSKILDLAIHGKLVPQDPNDEPAIELLKRINPDFTPCDNGHYTQLPDGWCVVTLKDLCENINGLWKGKKEPFVNVGVIRNANFTKDFKLDYSNIEYIDVEQRTFAKRHLENGDLIVEKSGGSDNNPVGRTILYEGKSGVFSFSNFTMALRTRNNDIVLSKFLYYYILAKYQKGDMRLMQTQTTGLRNLILDKFLSMPIHLPPLSEQKRIIDRIETIFTSLDMIMGSL</sequence>
<dbReference type="InterPro" id="IPR044946">
    <property type="entry name" value="Restrct_endonuc_typeI_TRD_sf"/>
</dbReference>
<evidence type="ECO:0000259" key="4">
    <source>
        <dbReference type="Pfam" id="PF01420"/>
    </source>
</evidence>
<evidence type="ECO:0000256" key="2">
    <source>
        <dbReference type="ARBA" id="ARBA00022747"/>
    </source>
</evidence>
<evidence type="ECO:0000313" key="6">
    <source>
        <dbReference type="Proteomes" id="UP001181086"/>
    </source>
</evidence>
<dbReference type="Pfam" id="PF01420">
    <property type="entry name" value="Methylase_S"/>
    <property type="match status" value="2"/>
</dbReference>
<proteinExistence type="inferred from homology"/>
<dbReference type="Gene3D" id="3.90.220.20">
    <property type="entry name" value="DNA methylase specificity domains"/>
    <property type="match status" value="2"/>
</dbReference>
<dbReference type="InterPro" id="IPR000055">
    <property type="entry name" value="Restrct_endonuc_typeI_TRD"/>
</dbReference>
<dbReference type="PANTHER" id="PTHR43140">
    <property type="entry name" value="TYPE-1 RESTRICTION ENZYME ECOKI SPECIFICITY PROTEIN"/>
    <property type="match status" value="1"/>
</dbReference>
<dbReference type="Proteomes" id="UP001181086">
    <property type="component" value="Unassembled WGS sequence"/>
</dbReference>
<comment type="caution">
    <text evidence="5">The sequence shown here is derived from an EMBL/GenBank/DDBJ whole genome shotgun (WGS) entry which is preliminary data.</text>
</comment>
<dbReference type="InterPro" id="IPR051212">
    <property type="entry name" value="Type-I_RE_S_subunit"/>
</dbReference>
<keyword evidence="3" id="KW-0238">DNA-binding</keyword>
<gene>
    <name evidence="5" type="ORF">RVH45_21295</name>
</gene>
<keyword evidence="5" id="KW-0540">Nuclease</keyword>
<feature type="domain" description="Type I restriction modification DNA specificity" evidence="4">
    <location>
        <begin position="284"/>
        <end position="456"/>
    </location>
</feature>
<keyword evidence="2" id="KW-0680">Restriction system</keyword>
<reference evidence="5" key="1">
    <citation type="submission" date="2023-10" db="EMBL/GenBank/DDBJ databases">
        <title>Genome of Potential pathogenic bacteria in Crohn's disease.</title>
        <authorList>
            <person name="Rodriguez-Palacios A."/>
        </authorList>
    </citation>
    <scope>NUCLEOTIDE SEQUENCE</scope>
    <source>
        <strain evidence="5">CavFT-hAR62</strain>
    </source>
</reference>
<feature type="domain" description="Type I restriction modification DNA specificity" evidence="4">
    <location>
        <begin position="55"/>
        <end position="227"/>
    </location>
</feature>